<dbReference type="InterPro" id="IPR037914">
    <property type="entry name" value="SpoVT-AbrB_sf"/>
</dbReference>
<feature type="domain" description="SpoVT-AbrB" evidence="2">
    <location>
        <begin position="3"/>
        <end position="48"/>
    </location>
</feature>
<reference evidence="4" key="1">
    <citation type="journal article" date="2019" name="Int. J. Syst. Evol. Microbiol.">
        <title>The Global Catalogue of Microorganisms (GCM) 10K type strain sequencing project: providing services to taxonomists for standard genome sequencing and annotation.</title>
        <authorList>
            <consortium name="The Broad Institute Genomics Platform"/>
            <consortium name="The Broad Institute Genome Sequencing Center for Infectious Disease"/>
            <person name="Wu L."/>
            <person name="Ma J."/>
        </authorList>
    </citation>
    <scope>NUCLEOTIDE SEQUENCE [LARGE SCALE GENOMIC DNA]</scope>
    <source>
        <strain evidence="4">KACC 11588</strain>
    </source>
</reference>
<dbReference type="NCBIfam" id="TIGR01439">
    <property type="entry name" value="lp_hng_hel_AbrB"/>
    <property type="match status" value="1"/>
</dbReference>
<keyword evidence="4" id="KW-1185">Reference proteome</keyword>
<sequence length="82" mass="9155">MPSQRVKIVEGGKLVIPAAFRREMGIAAGDTVVVELDDGELRVRSLSAAIRRVQARMRELNPEGRLLSEELIADRRAEAERE</sequence>
<accession>A0ABW0SGK1</accession>
<evidence type="ECO:0000259" key="2">
    <source>
        <dbReference type="PROSITE" id="PS51740"/>
    </source>
</evidence>
<dbReference type="PROSITE" id="PS51740">
    <property type="entry name" value="SPOVT_ABRB"/>
    <property type="match status" value="1"/>
</dbReference>
<dbReference type="Proteomes" id="UP001596056">
    <property type="component" value="Unassembled WGS sequence"/>
</dbReference>
<comment type="caution">
    <text evidence="3">The sequence shown here is derived from an EMBL/GenBank/DDBJ whole genome shotgun (WGS) entry which is preliminary data.</text>
</comment>
<dbReference type="SMART" id="SM00966">
    <property type="entry name" value="SpoVT_AbrB"/>
    <property type="match status" value="1"/>
</dbReference>
<evidence type="ECO:0000313" key="3">
    <source>
        <dbReference type="EMBL" id="MFC5568113.1"/>
    </source>
</evidence>
<name>A0ABW0SGK1_9RHOB</name>
<dbReference type="SUPFAM" id="SSF89447">
    <property type="entry name" value="AbrB/MazE/MraZ-like"/>
    <property type="match status" value="1"/>
</dbReference>
<gene>
    <name evidence="3" type="ORF">ACFPOC_17020</name>
</gene>
<dbReference type="Gene3D" id="2.10.260.10">
    <property type="match status" value="1"/>
</dbReference>
<keyword evidence="1 3" id="KW-0238">DNA-binding</keyword>
<dbReference type="InterPro" id="IPR007159">
    <property type="entry name" value="SpoVT-AbrB_dom"/>
</dbReference>
<evidence type="ECO:0000313" key="4">
    <source>
        <dbReference type="Proteomes" id="UP001596056"/>
    </source>
</evidence>
<dbReference type="GO" id="GO:0003677">
    <property type="term" value="F:DNA binding"/>
    <property type="evidence" value="ECO:0007669"/>
    <property type="project" value="UniProtKB-KW"/>
</dbReference>
<dbReference type="EMBL" id="JBHSNA010000026">
    <property type="protein sequence ID" value="MFC5568113.1"/>
    <property type="molecule type" value="Genomic_DNA"/>
</dbReference>
<proteinExistence type="predicted"/>
<organism evidence="3 4">
    <name type="scientific">Rubellimicrobium aerolatum</name>
    <dbReference type="NCBI Taxonomy" id="490979"/>
    <lineage>
        <taxon>Bacteria</taxon>
        <taxon>Pseudomonadati</taxon>
        <taxon>Pseudomonadota</taxon>
        <taxon>Alphaproteobacteria</taxon>
        <taxon>Rhodobacterales</taxon>
        <taxon>Roseobacteraceae</taxon>
        <taxon>Rubellimicrobium</taxon>
    </lineage>
</organism>
<dbReference type="RefSeq" id="WP_377110401.1">
    <property type="nucleotide sequence ID" value="NZ_JBHSNA010000026.1"/>
</dbReference>
<dbReference type="Pfam" id="PF04014">
    <property type="entry name" value="MazE_antitoxin"/>
    <property type="match status" value="1"/>
</dbReference>
<evidence type="ECO:0000256" key="1">
    <source>
        <dbReference type="PROSITE-ProRule" id="PRU01076"/>
    </source>
</evidence>
<protein>
    <submittedName>
        <fullName evidence="3">AbrB/MazE/SpoVT family DNA-binding domain-containing protein</fullName>
    </submittedName>
</protein>